<accession>A0A9J7HKU2</accession>
<evidence type="ECO:0000313" key="4">
    <source>
        <dbReference type="Proteomes" id="UP000001554"/>
    </source>
</evidence>
<dbReference type="Pfam" id="PF00538">
    <property type="entry name" value="Linker_histone"/>
    <property type="match status" value="1"/>
</dbReference>
<reference evidence="4" key="1">
    <citation type="journal article" date="2020" name="Nat. Ecol. Evol.">
        <title>Deeply conserved synteny resolves early events in vertebrate evolution.</title>
        <authorList>
            <person name="Simakov O."/>
            <person name="Marletaz F."/>
            <person name="Yue J.X."/>
            <person name="O'Connell B."/>
            <person name="Jenkins J."/>
            <person name="Brandt A."/>
            <person name="Calef R."/>
            <person name="Tung C.H."/>
            <person name="Huang T.K."/>
            <person name="Schmutz J."/>
            <person name="Satoh N."/>
            <person name="Yu J.K."/>
            <person name="Putnam N.H."/>
            <person name="Green R.E."/>
            <person name="Rokhsar D.S."/>
        </authorList>
    </citation>
    <scope>NUCLEOTIDE SEQUENCE [LARGE SCALE GENOMIC DNA]</scope>
    <source>
        <strain evidence="4">S238N-H82</strain>
    </source>
</reference>
<dbReference type="GO" id="GO:0003677">
    <property type="term" value="F:DNA binding"/>
    <property type="evidence" value="ECO:0007669"/>
    <property type="project" value="InterPro"/>
</dbReference>
<sequence>MRHPCLVLETVFKMSSMARRKTRRSVSRKQSTDTLVSQRPLTLETVENVILKLKDPKGATVNAILLPLQTTNPGVPVDELKALLKAVLLEGLDSGRLIRPPGSKARRGLVGRFLLKATDSADSSLENAAETLVNTAKRTGVPKIDCVGHNNDVKGEVTKKTQKKRGQRRRKSVAKASEDHVTSSDGHDIRKTETDKEDKSEELQVQEDVKLRTRRSKKDTVQVQPTRSTAPRGKSGRKPAKTVTAVETVTTEDDATEHQIERKVKEEENGVPDEERASEQDSTGVKEDPPSDLNGTFVLESSSSPAAYLQRVQQERERLAGRCLDVEKYLRWKVPSNVLERVRSAIGQCTLITTNKKSTMARFEGQCQEAMVPEGDNPYRPTMNDLEAYWDLVELQVKNIDQLFDHVHVMVKREAV</sequence>
<proteinExistence type="inferred from homology"/>
<dbReference type="OMA" id="YWDLVEL"/>
<dbReference type="InterPro" id="IPR005818">
    <property type="entry name" value="Histone_H1/H5_H15"/>
</dbReference>
<keyword evidence="4" id="KW-1185">Reference proteome</keyword>
<feature type="compositionally biased region" description="Basic residues" evidence="2">
    <location>
        <begin position="160"/>
        <end position="173"/>
    </location>
</feature>
<feature type="region of interest" description="Disordered" evidence="2">
    <location>
        <begin position="142"/>
        <end position="300"/>
    </location>
</feature>
<evidence type="ECO:0000313" key="5">
    <source>
        <dbReference type="RefSeq" id="XP_035660200.1"/>
    </source>
</evidence>
<dbReference type="InterPro" id="IPR005026">
    <property type="entry name" value="SAPAP"/>
</dbReference>
<dbReference type="Pfam" id="PF03359">
    <property type="entry name" value="GKAP"/>
    <property type="match status" value="1"/>
</dbReference>
<dbReference type="PROSITE" id="PS51504">
    <property type="entry name" value="H15"/>
    <property type="match status" value="1"/>
</dbReference>
<name>A0A9J7HKU2_BRAFL</name>
<dbReference type="InterPro" id="IPR036388">
    <property type="entry name" value="WH-like_DNA-bd_sf"/>
</dbReference>
<dbReference type="OrthoDB" id="10036956at2759"/>
<evidence type="ECO:0000256" key="1">
    <source>
        <dbReference type="ARBA" id="ARBA00008839"/>
    </source>
</evidence>
<feature type="domain" description="H15" evidence="3">
    <location>
        <begin position="38"/>
        <end position="117"/>
    </location>
</feature>
<dbReference type="Proteomes" id="UP000001554">
    <property type="component" value="Chromosome 17"/>
</dbReference>
<feature type="compositionally biased region" description="Basic and acidic residues" evidence="2">
    <location>
        <begin position="176"/>
        <end position="211"/>
    </location>
</feature>
<dbReference type="RefSeq" id="XP_035660200.1">
    <property type="nucleotide sequence ID" value="XM_035804307.1"/>
</dbReference>
<gene>
    <name evidence="5" type="primary">LOC118404923</name>
</gene>
<dbReference type="GeneID" id="118404923"/>
<dbReference type="PANTHER" id="PTHR12353">
    <property type="entry name" value="DISKS LARGE-ASSOCIATED PROTEIN DAP SAP90/PSD-95-ASSOCIATED PROTEIN"/>
    <property type="match status" value="1"/>
</dbReference>
<comment type="similarity">
    <text evidence="1">Belongs to the SAPAP family.</text>
</comment>
<dbReference type="Gene3D" id="1.10.10.10">
    <property type="entry name" value="Winged helix-like DNA-binding domain superfamily/Winged helix DNA-binding domain"/>
    <property type="match status" value="1"/>
</dbReference>
<protein>
    <submittedName>
        <fullName evidence="5">Disks large-associated protein 4-like</fullName>
    </submittedName>
</protein>
<reference evidence="5" key="2">
    <citation type="submission" date="2025-08" db="UniProtKB">
        <authorList>
            <consortium name="RefSeq"/>
        </authorList>
    </citation>
    <scope>IDENTIFICATION</scope>
    <source>
        <strain evidence="5">S238N-H82</strain>
        <tissue evidence="5">Testes</tissue>
    </source>
</reference>
<dbReference type="KEGG" id="bfo:118404923"/>
<dbReference type="GO" id="GO:0006334">
    <property type="term" value="P:nucleosome assembly"/>
    <property type="evidence" value="ECO:0007669"/>
    <property type="project" value="InterPro"/>
</dbReference>
<dbReference type="GO" id="GO:0023052">
    <property type="term" value="P:signaling"/>
    <property type="evidence" value="ECO:0007669"/>
    <property type="project" value="InterPro"/>
</dbReference>
<feature type="compositionally biased region" description="Basic and acidic residues" evidence="2">
    <location>
        <begin position="256"/>
        <end position="289"/>
    </location>
</feature>
<organism evidence="4 5">
    <name type="scientific">Branchiostoma floridae</name>
    <name type="common">Florida lancelet</name>
    <name type="synonym">Amphioxus</name>
    <dbReference type="NCBI Taxonomy" id="7739"/>
    <lineage>
        <taxon>Eukaryota</taxon>
        <taxon>Metazoa</taxon>
        <taxon>Chordata</taxon>
        <taxon>Cephalochordata</taxon>
        <taxon>Leptocardii</taxon>
        <taxon>Amphioxiformes</taxon>
        <taxon>Branchiostomatidae</taxon>
        <taxon>Branchiostoma</taxon>
    </lineage>
</organism>
<dbReference type="AlphaFoldDB" id="A0A9J7HKU2"/>
<evidence type="ECO:0000259" key="3">
    <source>
        <dbReference type="PROSITE" id="PS51504"/>
    </source>
</evidence>
<dbReference type="PANTHER" id="PTHR12353:SF31">
    <property type="entry name" value="LD44824P"/>
    <property type="match status" value="1"/>
</dbReference>
<evidence type="ECO:0000256" key="2">
    <source>
        <dbReference type="SAM" id="MobiDB-lite"/>
    </source>
</evidence>
<dbReference type="GO" id="GO:0000786">
    <property type="term" value="C:nucleosome"/>
    <property type="evidence" value="ECO:0007669"/>
    <property type="project" value="InterPro"/>
</dbReference>